<accession>A0A2J6Q4Q6</accession>
<gene>
    <name evidence="2" type="ORF">NA56DRAFT_659252</name>
</gene>
<dbReference type="OrthoDB" id="6359816at2759"/>
<name>A0A2J6Q4Q6_9HELO</name>
<proteinExistence type="predicted"/>
<feature type="domain" description="BTB" evidence="1">
    <location>
        <begin position="75"/>
        <end position="146"/>
    </location>
</feature>
<dbReference type="AlphaFoldDB" id="A0A2J6Q4Q6"/>
<evidence type="ECO:0000313" key="3">
    <source>
        <dbReference type="Proteomes" id="UP000235672"/>
    </source>
</evidence>
<dbReference type="InterPro" id="IPR011333">
    <property type="entry name" value="SKP1/BTB/POZ_sf"/>
</dbReference>
<dbReference type="PANTHER" id="PTHR47843">
    <property type="entry name" value="BTB DOMAIN-CONTAINING PROTEIN-RELATED"/>
    <property type="match status" value="1"/>
</dbReference>
<dbReference type="SUPFAM" id="SSF54695">
    <property type="entry name" value="POZ domain"/>
    <property type="match status" value="1"/>
</dbReference>
<dbReference type="Pfam" id="PF00651">
    <property type="entry name" value="BTB"/>
    <property type="match status" value="1"/>
</dbReference>
<dbReference type="EMBL" id="KZ613482">
    <property type="protein sequence ID" value="PMD21265.1"/>
    <property type="molecule type" value="Genomic_DNA"/>
</dbReference>
<evidence type="ECO:0000259" key="1">
    <source>
        <dbReference type="PROSITE" id="PS50097"/>
    </source>
</evidence>
<dbReference type="PROSITE" id="PS50097">
    <property type="entry name" value="BTB"/>
    <property type="match status" value="1"/>
</dbReference>
<dbReference type="CDD" id="cd18186">
    <property type="entry name" value="BTB_POZ_ZBTB_KLHL-like"/>
    <property type="match status" value="1"/>
</dbReference>
<reference evidence="2 3" key="1">
    <citation type="submission" date="2016-05" db="EMBL/GenBank/DDBJ databases">
        <title>A degradative enzymes factory behind the ericoid mycorrhizal symbiosis.</title>
        <authorList>
            <consortium name="DOE Joint Genome Institute"/>
            <person name="Martino E."/>
            <person name="Morin E."/>
            <person name="Grelet G."/>
            <person name="Kuo A."/>
            <person name="Kohler A."/>
            <person name="Daghino S."/>
            <person name="Barry K."/>
            <person name="Choi C."/>
            <person name="Cichocki N."/>
            <person name="Clum A."/>
            <person name="Copeland A."/>
            <person name="Hainaut M."/>
            <person name="Haridas S."/>
            <person name="Labutti K."/>
            <person name="Lindquist E."/>
            <person name="Lipzen A."/>
            <person name="Khouja H.-R."/>
            <person name="Murat C."/>
            <person name="Ohm R."/>
            <person name="Olson A."/>
            <person name="Spatafora J."/>
            <person name="Veneault-Fourrey C."/>
            <person name="Henrissat B."/>
            <person name="Grigoriev I."/>
            <person name="Martin F."/>
            <person name="Perotto S."/>
        </authorList>
    </citation>
    <scope>NUCLEOTIDE SEQUENCE [LARGE SCALE GENOMIC DNA]</scope>
    <source>
        <strain evidence="2 3">UAMH 7357</strain>
    </source>
</reference>
<dbReference type="Gene3D" id="3.30.710.10">
    <property type="entry name" value="Potassium Channel Kv1.1, Chain A"/>
    <property type="match status" value="1"/>
</dbReference>
<keyword evidence="3" id="KW-1185">Reference proteome</keyword>
<dbReference type="InterPro" id="IPR000210">
    <property type="entry name" value="BTB/POZ_dom"/>
</dbReference>
<organism evidence="2 3">
    <name type="scientific">Hyaloscypha hepaticicola</name>
    <dbReference type="NCBI Taxonomy" id="2082293"/>
    <lineage>
        <taxon>Eukaryota</taxon>
        <taxon>Fungi</taxon>
        <taxon>Dikarya</taxon>
        <taxon>Ascomycota</taxon>
        <taxon>Pezizomycotina</taxon>
        <taxon>Leotiomycetes</taxon>
        <taxon>Helotiales</taxon>
        <taxon>Hyaloscyphaceae</taxon>
        <taxon>Hyaloscypha</taxon>
    </lineage>
</organism>
<sequence length="339" mass="38212">MMIRRAGTSTNRVFKSFSAGRLLFFSAFKHAIFVHCADTPELPRTMEPDNMMPENIMPENTEPMKHSIGDLLDSEIVTIYVGPFKSLFGVHKKLLCTKVPYFAAMLRSGSTFTESQTSVIHFPEDKPEDFKLFLSWLYQEKLPEMAFSLAKGPETAWNTLWSFYTLADKFNLVEAMDESIDIFLKSVNREEEWLPKPELLAEIYSSSPSGLKKLCAHCLAYLLKYVHPESEAEIVAGVLHGDVELLFDVLKVFNHGFGGAQEPRFILGCDFYVHGETSPCAYSNMSWMGCRSEEKGLSVRSVGASALADVSESRNGQIMGISYVGFPIFYSRSSTPRYF</sequence>
<protein>
    <recommendedName>
        <fullName evidence="1">BTB domain-containing protein</fullName>
    </recommendedName>
</protein>
<evidence type="ECO:0000313" key="2">
    <source>
        <dbReference type="EMBL" id="PMD21265.1"/>
    </source>
</evidence>
<dbReference type="Proteomes" id="UP000235672">
    <property type="component" value="Unassembled WGS sequence"/>
</dbReference>